<dbReference type="Proteomes" id="UP001189429">
    <property type="component" value="Unassembled WGS sequence"/>
</dbReference>
<dbReference type="Pfam" id="PF00134">
    <property type="entry name" value="Cyclin_N"/>
    <property type="match status" value="1"/>
</dbReference>
<dbReference type="InterPro" id="IPR006671">
    <property type="entry name" value="Cyclin_N"/>
</dbReference>
<dbReference type="InterPro" id="IPR013922">
    <property type="entry name" value="Cyclin_PHO80-like"/>
</dbReference>
<evidence type="ECO:0000259" key="3">
    <source>
        <dbReference type="Pfam" id="PF00134"/>
    </source>
</evidence>
<sequence>MAFRRTAACLTLCLTAPPGASGLVSAPASQDRWPWSRKAQAETVSHRTSQLRVHVTSIGGVGTTGIMEEMKQMSPPIVTNDPIDNDQIKHVPYSKLIGMAGFKRERPQKIVYLYGDPTRAIMSLDRRGWFMIQARKTRSDPFPHPFPKNLKQYVDDMQEDFFQFEKHFDSYYQQCDLPVAFLRATEKTDHITELAEFLEVNSTEARRVLQPWKPAASALQLQDEVVPLEFNPDVLPSNNTYSDVSPETKAKLKGKLASLMKKYDSLPGFKAIIPGKDCQKTNPAAASALGAAPAARAPPPTGLAQRGEPRGERRLPAEMVGAARAPARLAEPLLPPRGPPGPRRAAEPEVWLEPDARTELLVRQRGYTVGQYPMAELSGPLSFKALRPRKTREIAARERADSVQVDSRREEPPEGADPRLADSAASDVILEKVASLIHEHLEEGAAILGEGPAGDAFHEAHFLRRQWWCCCPWRSHPPARPTVEDILGLLADVSRALFFCHQVVVISAVYIERLLNNTTVVLTPGNWRSIVVVALQTASKVCEDVHPWNADFEDCLLDVAGLRYRSGALYRLESEFLDQLGWKVFVDGEEYGNFYFALLGDRTQDFGRDLLSPLKRPSQRSSIHRAPAWDQLGTRIGVIAEDRASASDVSARASPRGDTPTSRCSSRASLQLVPSSGEKEELLRSWRRMMQAEGSSALVTRELHAVWRLEKSNPLVGALRHAPCARAPSRHIPESADLLWAHELGKHAMHAMTPGSSAASSVCTLSGATGQRLASELRQARAVGEAR</sequence>
<evidence type="ECO:0000313" key="4">
    <source>
        <dbReference type="EMBL" id="CAK0807460.1"/>
    </source>
</evidence>
<feature type="chain" id="PRO_5047397539" description="Cyclin N-terminal domain-containing protein" evidence="2">
    <location>
        <begin position="23"/>
        <end position="787"/>
    </location>
</feature>
<gene>
    <name evidence="4" type="ORF">PCOR1329_LOCUS13338</name>
</gene>
<keyword evidence="2" id="KW-0732">Signal</keyword>
<keyword evidence="5" id="KW-1185">Reference proteome</keyword>
<accession>A0ABN9QPW3</accession>
<feature type="region of interest" description="Disordered" evidence="1">
    <location>
        <begin position="286"/>
        <end position="313"/>
    </location>
</feature>
<comment type="caution">
    <text evidence="4">The sequence shown here is derived from an EMBL/GenBank/DDBJ whole genome shotgun (WGS) entry which is preliminary data.</text>
</comment>
<reference evidence="4" key="1">
    <citation type="submission" date="2023-10" db="EMBL/GenBank/DDBJ databases">
        <authorList>
            <person name="Chen Y."/>
            <person name="Shah S."/>
            <person name="Dougan E. K."/>
            <person name="Thang M."/>
            <person name="Chan C."/>
        </authorList>
    </citation>
    <scope>NUCLEOTIDE SEQUENCE [LARGE SCALE GENOMIC DNA]</scope>
</reference>
<feature type="domain" description="Cyclin N-terminal" evidence="3">
    <location>
        <begin position="488"/>
        <end position="584"/>
    </location>
</feature>
<dbReference type="SUPFAM" id="SSF47954">
    <property type="entry name" value="Cyclin-like"/>
    <property type="match status" value="1"/>
</dbReference>
<protein>
    <recommendedName>
        <fullName evidence="3">Cyclin N-terminal domain-containing protein</fullName>
    </recommendedName>
</protein>
<dbReference type="Gene3D" id="1.10.472.10">
    <property type="entry name" value="Cyclin-like"/>
    <property type="match status" value="1"/>
</dbReference>
<feature type="compositionally biased region" description="Basic and acidic residues" evidence="1">
    <location>
        <begin position="393"/>
        <end position="420"/>
    </location>
</feature>
<dbReference type="PANTHER" id="PTHR15615">
    <property type="match status" value="1"/>
</dbReference>
<name>A0ABN9QPW3_9DINO</name>
<feature type="region of interest" description="Disordered" evidence="1">
    <location>
        <begin position="393"/>
        <end position="422"/>
    </location>
</feature>
<dbReference type="EMBL" id="CAUYUJ010003936">
    <property type="protein sequence ID" value="CAK0807460.1"/>
    <property type="molecule type" value="Genomic_DNA"/>
</dbReference>
<feature type="signal peptide" evidence="2">
    <location>
        <begin position="1"/>
        <end position="22"/>
    </location>
</feature>
<organism evidence="4 5">
    <name type="scientific">Prorocentrum cordatum</name>
    <dbReference type="NCBI Taxonomy" id="2364126"/>
    <lineage>
        <taxon>Eukaryota</taxon>
        <taxon>Sar</taxon>
        <taxon>Alveolata</taxon>
        <taxon>Dinophyceae</taxon>
        <taxon>Prorocentrales</taxon>
        <taxon>Prorocentraceae</taxon>
        <taxon>Prorocentrum</taxon>
    </lineage>
</organism>
<dbReference type="PANTHER" id="PTHR15615:SF108">
    <property type="entry name" value="PROTEIN CNPPD1"/>
    <property type="match status" value="1"/>
</dbReference>
<dbReference type="InterPro" id="IPR036915">
    <property type="entry name" value="Cyclin-like_sf"/>
</dbReference>
<proteinExistence type="predicted"/>
<evidence type="ECO:0000256" key="1">
    <source>
        <dbReference type="SAM" id="MobiDB-lite"/>
    </source>
</evidence>
<evidence type="ECO:0000313" key="5">
    <source>
        <dbReference type="Proteomes" id="UP001189429"/>
    </source>
</evidence>
<feature type="compositionally biased region" description="Low complexity" evidence="1">
    <location>
        <begin position="286"/>
        <end position="295"/>
    </location>
</feature>
<evidence type="ECO:0000256" key="2">
    <source>
        <dbReference type="SAM" id="SignalP"/>
    </source>
</evidence>